<evidence type="ECO:0000259" key="2">
    <source>
        <dbReference type="PROSITE" id="PS50887"/>
    </source>
</evidence>
<proteinExistence type="predicted"/>
<dbReference type="NCBIfam" id="TIGR00254">
    <property type="entry name" value="GGDEF"/>
    <property type="match status" value="1"/>
</dbReference>
<dbReference type="Gene3D" id="3.30.70.270">
    <property type="match status" value="1"/>
</dbReference>
<dbReference type="PANTHER" id="PTHR44757:SF2">
    <property type="entry name" value="BIOFILM ARCHITECTURE MAINTENANCE PROTEIN MBAA"/>
    <property type="match status" value="1"/>
</dbReference>
<dbReference type="SMART" id="SM00267">
    <property type="entry name" value="GGDEF"/>
    <property type="match status" value="1"/>
</dbReference>
<feature type="domain" description="PAS" evidence="1">
    <location>
        <begin position="5"/>
        <end position="49"/>
    </location>
</feature>
<name>A0A3B1AJI8_9ZZZZ</name>
<dbReference type="CDD" id="cd01949">
    <property type="entry name" value="GGDEF"/>
    <property type="match status" value="1"/>
</dbReference>
<dbReference type="InterPro" id="IPR000160">
    <property type="entry name" value="GGDEF_dom"/>
</dbReference>
<dbReference type="SUPFAM" id="SSF55073">
    <property type="entry name" value="Nucleotide cyclase"/>
    <property type="match status" value="1"/>
</dbReference>
<evidence type="ECO:0008006" key="4">
    <source>
        <dbReference type="Google" id="ProtNLM"/>
    </source>
</evidence>
<dbReference type="PROSITE" id="PS50112">
    <property type="entry name" value="PAS"/>
    <property type="match status" value="1"/>
</dbReference>
<gene>
    <name evidence="3" type="ORF">MNBD_GAMMA20-1979</name>
</gene>
<dbReference type="EMBL" id="UOFU01000009">
    <property type="protein sequence ID" value="VAW92826.1"/>
    <property type="molecule type" value="Genomic_DNA"/>
</dbReference>
<dbReference type="InterPro" id="IPR000014">
    <property type="entry name" value="PAS"/>
</dbReference>
<feature type="domain" description="GGDEF" evidence="2">
    <location>
        <begin position="146"/>
        <end position="275"/>
    </location>
</feature>
<dbReference type="PROSITE" id="PS50887">
    <property type="entry name" value="GGDEF"/>
    <property type="match status" value="1"/>
</dbReference>
<protein>
    <recommendedName>
        <fullName evidence="4">GGDEF domain-containing protein</fullName>
    </recommendedName>
</protein>
<dbReference type="PANTHER" id="PTHR44757">
    <property type="entry name" value="DIGUANYLATE CYCLASE DGCP"/>
    <property type="match status" value="1"/>
</dbReference>
<organism evidence="3">
    <name type="scientific">hydrothermal vent metagenome</name>
    <dbReference type="NCBI Taxonomy" id="652676"/>
    <lineage>
        <taxon>unclassified sequences</taxon>
        <taxon>metagenomes</taxon>
        <taxon>ecological metagenomes</taxon>
    </lineage>
</organism>
<dbReference type="SUPFAM" id="SSF55785">
    <property type="entry name" value="PYP-like sensor domain (PAS domain)"/>
    <property type="match status" value="1"/>
</dbReference>
<dbReference type="CDD" id="cd00130">
    <property type="entry name" value="PAS"/>
    <property type="match status" value="1"/>
</dbReference>
<sequence length="275" mass="29766">MQIPHAEQSQSILAEAPFGVATVDADGRLSWCNRALAELAGRPLTELAGLPETALLVTAGVLPTGIVQFEQDGKLVQRVVVDRGDGQRVIYYQDVTVQETLRSECNALEEQLQQHNTIDPISGLLNQQAVRRGLEPLVSRSRRYDNPLSVVTLSFTNLADVRREQGDGAVDEAVLSVSQLLRDQIRWADLVGRLDNGDFIFVLPETDSVAAEALAGKIARQLSEFTLPALGGLRPEGSFGVSNWRRGDDANLLIKRANGALSKAVEAGLFSVVTA</sequence>
<accession>A0A3B1AJI8</accession>
<dbReference type="Pfam" id="PF00990">
    <property type="entry name" value="GGDEF"/>
    <property type="match status" value="1"/>
</dbReference>
<dbReference type="Gene3D" id="3.30.450.20">
    <property type="entry name" value="PAS domain"/>
    <property type="match status" value="1"/>
</dbReference>
<dbReference type="InterPro" id="IPR043128">
    <property type="entry name" value="Rev_trsase/Diguanyl_cyclase"/>
</dbReference>
<dbReference type="InterPro" id="IPR029787">
    <property type="entry name" value="Nucleotide_cyclase"/>
</dbReference>
<reference evidence="3" key="1">
    <citation type="submission" date="2018-06" db="EMBL/GenBank/DDBJ databases">
        <authorList>
            <person name="Zhirakovskaya E."/>
        </authorList>
    </citation>
    <scope>NUCLEOTIDE SEQUENCE</scope>
</reference>
<dbReference type="InterPro" id="IPR052155">
    <property type="entry name" value="Biofilm_reg_signaling"/>
</dbReference>
<dbReference type="InterPro" id="IPR035965">
    <property type="entry name" value="PAS-like_dom_sf"/>
</dbReference>
<dbReference type="AlphaFoldDB" id="A0A3B1AJI8"/>
<evidence type="ECO:0000259" key="1">
    <source>
        <dbReference type="PROSITE" id="PS50112"/>
    </source>
</evidence>
<evidence type="ECO:0000313" key="3">
    <source>
        <dbReference type="EMBL" id="VAW92826.1"/>
    </source>
</evidence>